<protein>
    <recommendedName>
        <fullName evidence="4">DUF2530 domain-containing protein</fullName>
    </recommendedName>
</protein>
<reference evidence="2 3" key="1">
    <citation type="submission" date="2019-06" db="EMBL/GenBank/DDBJ databases">
        <title>Tsukamurella conjunctivitidis sp. nov., Tsukamurella assacharolytica sp. nov. and Tsukamurella sputae sp. nov. isolated from patients with conjunctivitis, bacteraemia (lymphoma) and respiratory infection (sputum) in Hong Kong.</title>
        <authorList>
            <person name="Teng J.L.L."/>
            <person name="Lee H.H."/>
            <person name="Fong J.Y.H."/>
            <person name="Fok K.M.N."/>
            <person name="Lau S.K.P."/>
            <person name="Woo P.C.Y."/>
        </authorList>
    </citation>
    <scope>NUCLEOTIDE SEQUENCE [LARGE SCALE GENOMIC DNA]</scope>
    <source>
        <strain evidence="2 3">HKU71</strain>
    </source>
</reference>
<proteinExistence type="predicted"/>
<accession>A0A5C5R393</accession>
<evidence type="ECO:0000256" key="1">
    <source>
        <dbReference type="SAM" id="Phobius"/>
    </source>
</evidence>
<sequence>MNSGGNDPGSWVDRLVGWCFGLLLAAVAINCAVALIQQVLPTLVVVLGIVGVVAVVILAVRWWRDRW</sequence>
<dbReference type="AlphaFoldDB" id="A0A5C5R393"/>
<dbReference type="Proteomes" id="UP000317291">
    <property type="component" value="Unassembled WGS sequence"/>
</dbReference>
<feature type="transmembrane region" description="Helical" evidence="1">
    <location>
        <begin position="15"/>
        <end position="36"/>
    </location>
</feature>
<name>A0A5C5R393_9ACTN</name>
<evidence type="ECO:0000313" key="2">
    <source>
        <dbReference type="EMBL" id="TWS17757.1"/>
    </source>
</evidence>
<evidence type="ECO:0008006" key="4">
    <source>
        <dbReference type="Google" id="ProtNLM"/>
    </source>
</evidence>
<dbReference type="EMBL" id="VIGW01000019">
    <property type="protein sequence ID" value="TWS17757.1"/>
    <property type="molecule type" value="Genomic_DNA"/>
</dbReference>
<comment type="caution">
    <text evidence="2">The sequence shown here is derived from an EMBL/GenBank/DDBJ whole genome shotgun (WGS) entry which is preliminary data.</text>
</comment>
<dbReference type="RefSeq" id="WP_068626808.1">
    <property type="nucleotide sequence ID" value="NZ_VIGW01000019.1"/>
</dbReference>
<dbReference type="OrthoDB" id="4744679at2"/>
<evidence type="ECO:0000313" key="3">
    <source>
        <dbReference type="Proteomes" id="UP000317291"/>
    </source>
</evidence>
<keyword evidence="1" id="KW-0472">Membrane</keyword>
<keyword evidence="3" id="KW-1185">Reference proteome</keyword>
<organism evidence="2 3">
    <name type="scientific">Tsukamurella asaccharolytica</name>
    <dbReference type="NCBI Taxonomy" id="2592067"/>
    <lineage>
        <taxon>Bacteria</taxon>
        <taxon>Bacillati</taxon>
        <taxon>Actinomycetota</taxon>
        <taxon>Actinomycetes</taxon>
        <taxon>Mycobacteriales</taxon>
        <taxon>Tsukamurellaceae</taxon>
        <taxon>Tsukamurella</taxon>
    </lineage>
</organism>
<gene>
    <name evidence="2" type="ORF">FK529_18865</name>
</gene>
<feature type="transmembrane region" description="Helical" evidence="1">
    <location>
        <begin position="43"/>
        <end position="63"/>
    </location>
</feature>
<keyword evidence="1" id="KW-1133">Transmembrane helix</keyword>
<keyword evidence="1" id="KW-0812">Transmembrane</keyword>